<keyword evidence="5 6" id="KW-0472">Membrane</keyword>
<keyword evidence="3 6" id="KW-0256">Endoplasmic reticulum</keyword>
<reference evidence="9 10" key="1">
    <citation type="journal article" date="2014" name="BMC Genomics">
        <title>Comparative genomics of the major fungal agents of human and animal Sporotrichosis: Sporothrix schenckii and Sporothrix brasiliensis.</title>
        <authorList>
            <person name="Teixeira M.M."/>
            <person name="de Almeida L.G."/>
            <person name="Kubitschek-Barreira P."/>
            <person name="Alves F.L."/>
            <person name="Kioshima E.S."/>
            <person name="Abadio A.K."/>
            <person name="Fernandes L."/>
            <person name="Derengowski L.S."/>
            <person name="Ferreira K.S."/>
            <person name="Souza R.C."/>
            <person name="Ruiz J.C."/>
            <person name="de Andrade N.C."/>
            <person name="Paes H.C."/>
            <person name="Nicola A.M."/>
            <person name="Albuquerque P."/>
            <person name="Gerber A.L."/>
            <person name="Martins V.P."/>
            <person name="Peconick L.D."/>
            <person name="Neto A.V."/>
            <person name="Chaucanez C.B."/>
            <person name="Silva P.A."/>
            <person name="Cunha O.L."/>
            <person name="de Oliveira F.F."/>
            <person name="dos Santos T.C."/>
            <person name="Barros A.L."/>
            <person name="Soares M.A."/>
            <person name="de Oliveira L.M."/>
            <person name="Marini M.M."/>
            <person name="Villalobos-Duno H."/>
            <person name="Cunha M.M."/>
            <person name="de Hoog S."/>
            <person name="da Silveira J.F."/>
            <person name="Henrissat B."/>
            <person name="Nino-Vega G.A."/>
            <person name="Cisalpino P.S."/>
            <person name="Mora-Montes H.M."/>
            <person name="Almeida S.R."/>
            <person name="Stajich J.E."/>
            <person name="Lopes-Bezerra L.M."/>
            <person name="Vasconcelos A.T."/>
            <person name="Felipe M.S."/>
        </authorList>
    </citation>
    <scope>NUCLEOTIDE SEQUENCE [LARGE SCALE GENOMIC DNA]</scope>
    <source>
        <strain evidence="9 10">5110</strain>
    </source>
</reference>
<evidence type="ECO:0000256" key="6">
    <source>
        <dbReference type="RuleBase" id="RU363132"/>
    </source>
</evidence>
<feature type="domain" description="Reticulon" evidence="8">
    <location>
        <begin position="53"/>
        <end position="250"/>
    </location>
</feature>
<evidence type="ECO:0000256" key="3">
    <source>
        <dbReference type="ARBA" id="ARBA00022824"/>
    </source>
</evidence>
<evidence type="ECO:0000256" key="5">
    <source>
        <dbReference type="ARBA" id="ARBA00023136"/>
    </source>
</evidence>
<feature type="compositionally biased region" description="Low complexity" evidence="7">
    <location>
        <begin position="306"/>
        <end position="317"/>
    </location>
</feature>
<evidence type="ECO:0000256" key="1">
    <source>
        <dbReference type="ARBA" id="ARBA00004477"/>
    </source>
</evidence>
<evidence type="ECO:0000259" key="8">
    <source>
        <dbReference type="PROSITE" id="PS50845"/>
    </source>
</evidence>
<evidence type="ECO:0000256" key="2">
    <source>
        <dbReference type="ARBA" id="ARBA00022692"/>
    </source>
</evidence>
<dbReference type="EMBL" id="AWTV01000003">
    <property type="protein sequence ID" value="KIH94940.1"/>
    <property type="molecule type" value="Genomic_DNA"/>
</dbReference>
<evidence type="ECO:0000256" key="7">
    <source>
        <dbReference type="SAM" id="MobiDB-lite"/>
    </source>
</evidence>
<name>A0A0C2J7G2_9PEZI</name>
<gene>
    <name evidence="9" type="ORF">SPBR_03746</name>
</gene>
<comment type="subcellular location">
    <subcellularLocation>
        <location evidence="1 6">Endoplasmic reticulum membrane</location>
        <topology evidence="1 6">Multi-pass membrane protein</topology>
    </subcellularLocation>
</comment>
<dbReference type="VEuPathDB" id="FungiDB:SPBR_03746"/>
<dbReference type="HOGENOM" id="CLU_046578_1_0_1"/>
<feature type="region of interest" description="Disordered" evidence="7">
    <location>
        <begin position="256"/>
        <end position="284"/>
    </location>
</feature>
<dbReference type="GO" id="GO:0005789">
    <property type="term" value="C:endoplasmic reticulum membrane"/>
    <property type="evidence" value="ECO:0007669"/>
    <property type="project" value="UniProtKB-SubCell"/>
</dbReference>
<evidence type="ECO:0000256" key="4">
    <source>
        <dbReference type="ARBA" id="ARBA00022989"/>
    </source>
</evidence>
<dbReference type="RefSeq" id="XP_040622950.1">
    <property type="nucleotide sequence ID" value="XM_040762036.1"/>
</dbReference>
<proteinExistence type="predicted"/>
<dbReference type="Proteomes" id="UP000031575">
    <property type="component" value="Unassembled WGS sequence"/>
</dbReference>
<keyword evidence="10" id="KW-1185">Reference proteome</keyword>
<dbReference type="AlphaFoldDB" id="A0A0C2J7G2"/>
<evidence type="ECO:0000313" key="9">
    <source>
        <dbReference type="EMBL" id="KIH94940.1"/>
    </source>
</evidence>
<feature type="compositionally biased region" description="Low complexity" evidence="7">
    <location>
        <begin position="257"/>
        <end position="284"/>
    </location>
</feature>
<dbReference type="OrthoDB" id="567788at2759"/>
<sequence>MLLRFPMRCPIATAAKGEAAKTSSEFNKLANARQTPSTPAATGQPLTHYHSFFSELLSWNNPRASGIAYASIVAFIFAVRYLDVIRWGLRLTWMILGVTVAAETAGKLVLNKGLASQIRPRTYYTLPRQALDNVLGDVHELLNFFVIEAQRIVYAENVAVSAAACVAAFLSYYLVKIVPYWGLALIGTSILFIAPLIYKTNKELIDAQVKNVSDLVGAQTSQLRDVANKHTAHATEVTKQYMGDYTAKAQQLLGGRSAPVSVPTPASSNSAPTASKPAPADTKAAPFASKSVPVAKPVTVVPAVVATAPSVPTTEPVTRYEETDFPTAPKVDLNSQPPKVSAEEPLVSL</sequence>
<dbReference type="GeneID" id="63676957"/>
<organism evidence="9 10">
    <name type="scientific">Sporothrix brasiliensis 5110</name>
    <dbReference type="NCBI Taxonomy" id="1398154"/>
    <lineage>
        <taxon>Eukaryota</taxon>
        <taxon>Fungi</taxon>
        <taxon>Dikarya</taxon>
        <taxon>Ascomycota</taxon>
        <taxon>Pezizomycotina</taxon>
        <taxon>Sordariomycetes</taxon>
        <taxon>Sordariomycetidae</taxon>
        <taxon>Ophiostomatales</taxon>
        <taxon>Ophiostomataceae</taxon>
        <taxon>Sporothrix</taxon>
    </lineage>
</organism>
<feature type="region of interest" description="Disordered" evidence="7">
    <location>
        <begin position="306"/>
        <end position="349"/>
    </location>
</feature>
<dbReference type="PROSITE" id="PS50845">
    <property type="entry name" value="RETICULON"/>
    <property type="match status" value="1"/>
</dbReference>
<accession>A0A0C2J7G2</accession>
<keyword evidence="4 6" id="KW-1133">Transmembrane helix</keyword>
<feature type="transmembrane region" description="Helical" evidence="6">
    <location>
        <begin position="180"/>
        <end position="198"/>
    </location>
</feature>
<keyword evidence="2 6" id="KW-0812">Transmembrane</keyword>
<dbReference type="InterPro" id="IPR003388">
    <property type="entry name" value="Reticulon"/>
</dbReference>
<evidence type="ECO:0000313" key="10">
    <source>
        <dbReference type="Proteomes" id="UP000031575"/>
    </source>
</evidence>
<protein>
    <recommendedName>
        <fullName evidence="6">Reticulon-like protein</fullName>
    </recommendedName>
</protein>
<feature type="transmembrane region" description="Helical" evidence="6">
    <location>
        <begin position="152"/>
        <end position="174"/>
    </location>
</feature>
<dbReference type="Pfam" id="PF02453">
    <property type="entry name" value="Reticulon"/>
    <property type="match status" value="1"/>
</dbReference>
<comment type="caution">
    <text evidence="9">The sequence shown here is derived from an EMBL/GenBank/DDBJ whole genome shotgun (WGS) entry which is preliminary data.</text>
</comment>